<protein>
    <submittedName>
        <fullName evidence="1">DUF866-domain-containing protein</fullName>
    </submittedName>
</protein>
<reference evidence="1 2" key="1">
    <citation type="journal article" date="2018" name="Mol. Biol. Evol.">
        <title>Broad Genomic Sampling Reveals a Smut Pathogenic Ancestry of the Fungal Clade Ustilaginomycotina.</title>
        <authorList>
            <person name="Kijpornyongpan T."/>
            <person name="Mondo S.J."/>
            <person name="Barry K."/>
            <person name="Sandor L."/>
            <person name="Lee J."/>
            <person name="Lipzen A."/>
            <person name="Pangilinan J."/>
            <person name="LaButti K."/>
            <person name="Hainaut M."/>
            <person name="Henrissat B."/>
            <person name="Grigoriev I.V."/>
            <person name="Spatafora J.W."/>
            <person name="Aime M.C."/>
        </authorList>
    </citation>
    <scope>NUCLEOTIDE SEQUENCE [LARGE SCALE GENOMIC DNA]</scope>
    <source>
        <strain evidence="1 2">SA 807</strain>
    </source>
</reference>
<name>A0ACD0NR91_9BASI</name>
<accession>A0ACD0NR91</accession>
<dbReference type="Proteomes" id="UP000245626">
    <property type="component" value="Unassembled WGS sequence"/>
</dbReference>
<sequence length="165" mass="18643">LALQLKAQLTNVTELLPSEEDYTLMVTTKCSSCHELHSKVVGISPTEEKELTKGRGNANFVMSCSFCKKESSAKFEEPTTKSPLWRPYESCEDQGATWQTLCVLDFRGLEPVGFKPLGTWKCKGTSSGTVFDSVEFDEGTEWMDYDEKSGEEVSILELEHRWQRV</sequence>
<dbReference type="EMBL" id="KZ820225">
    <property type="protein sequence ID" value="PWN48326.1"/>
    <property type="molecule type" value="Genomic_DNA"/>
</dbReference>
<feature type="non-terminal residue" evidence="1">
    <location>
        <position position="1"/>
    </location>
</feature>
<evidence type="ECO:0000313" key="2">
    <source>
        <dbReference type="Proteomes" id="UP000245626"/>
    </source>
</evidence>
<gene>
    <name evidence="1" type="ORF">IE53DRAFT_319624</name>
</gene>
<proteinExistence type="predicted"/>
<evidence type="ECO:0000313" key="1">
    <source>
        <dbReference type="EMBL" id="PWN48326.1"/>
    </source>
</evidence>
<keyword evidence="2" id="KW-1185">Reference proteome</keyword>
<organism evidence="1 2">
    <name type="scientific">Violaceomyces palustris</name>
    <dbReference type="NCBI Taxonomy" id="1673888"/>
    <lineage>
        <taxon>Eukaryota</taxon>
        <taxon>Fungi</taxon>
        <taxon>Dikarya</taxon>
        <taxon>Basidiomycota</taxon>
        <taxon>Ustilaginomycotina</taxon>
        <taxon>Ustilaginomycetes</taxon>
        <taxon>Violaceomycetales</taxon>
        <taxon>Violaceomycetaceae</taxon>
        <taxon>Violaceomyces</taxon>
    </lineage>
</organism>